<dbReference type="PANTHER" id="PTHR37937">
    <property type="entry name" value="CONJUGATIVE TRANSFER: DNA TRANSPORT"/>
    <property type="match status" value="1"/>
</dbReference>
<dbReference type="Proteomes" id="UP000886841">
    <property type="component" value="Unassembled WGS sequence"/>
</dbReference>
<reference evidence="7" key="1">
    <citation type="submission" date="2020-10" db="EMBL/GenBank/DDBJ databases">
        <authorList>
            <person name="Gilroy R."/>
        </authorList>
    </citation>
    <scope>NUCLEOTIDE SEQUENCE</scope>
    <source>
        <strain evidence="7">ChiSxjej1B13-7041</strain>
    </source>
</reference>
<comment type="caution">
    <text evidence="7">The sequence shown here is derived from an EMBL/GenBank/DDBJ whole genome shotgun (WGS) entry which is preliminary data.</text>
</comment>
<evidence type="ECO:0000256" key="4">
    <source>
        <dbReference type="ARBA" id="ARBA00022692"/>
    </source>
</evidence>
<dbReference type="EMBL" id="DVHU01000059">
    <property type="protein sequence ID" value="HIR92995.1"/>
    <property type="molecule type" value="Genomic_DNA"/>
</dbReference>
<keyword evidence="6" id="KW-0472">Membrane</keyword>
<dbReference type="AlphaFoldDB" id="A0A9D1JFR2"/>
<comment type="similarity">
    <text evidence="2">Belongs to the VirD4/TraG family.</text>
</comment>
<evidence type="ECO:0000313" key="7">
    <source>
        <dbReference type="EMBL" id="HIR92995.1"/>
    </source>
</evidence>
<dbReference type="InterPro" id="IPR003688">
    <property type="entry name" value="TraG/VirD4"/>
</dbReference>
<reference evidence="7" key="2">
    <citation type="journal article" date="2021" name="PeerJ">
        <title>Extensive microbial diversity within the chicken gut microbiome revealed by metagenomics and culture.</title>
        <authorList>
            <person name="Gilroy R."/>
            <person name="Ravi A."/>
            <person name="Getino M."/>
            <person name="Pursley I."/>
            <person name="Horton D.L."/>
            <person name="Alikhan N.F."/>
            <person name="Baker D."/>
            <person name="Gharbi K."/>
            <person name="Hall N."/>
            <person name="Watson M."/>
            <person name="Adriaenssens E.M."/>
            <person name="Foster-Nyarko E."/>
            <person name="Jarju S."/>
            <person name="Secka A."/>
            <person name="Antonio M."/>
            <person name="Oren A."/>
            <person name="Chaudhuri R.R."/>
            <person name="La Ragione R."/>
            <person name="Hildebrand F."/>
            <person name="Pallen M.J."/>
        </authorList>
    </citation>
    <scope>NUCLEOTIDE SEQUENCE</scope>
    <source>
        <strain evidence="7">ChiSxjej1B13-7041</strain>
    </source>
</reference>
<dbReference type="PANTHER" id="PTHR37937:SF1">
    <property type="entry name" value="CONJUGATIVE TRANSFER: DNA TRANSPORT"/>
    <property type="match status" value="1"/>
</dbReference>
<keyword evidence="5" id="KW-1133">Transmembrane helix</keyword>
<dbReference type="SUPFAM" id="SSF52540">
    <property type="entry name" value="P-loop containing nucleoside triphosphate hydrolases"/>
    <property type="match status" value="1"/>
</dbReference>
<dbReference type="InterPro" id="IPR027417">
    <property type="entry name" value="P-loop_NTPase"/>
</dbReference>
<sequence length="412" mass="46689">MKKRPDTYRILAKDKWMNNNTWVTGINNNDLIIGVSGSGKTRGYVKPNLMCASESIIVADTKGSLFREFGSSLEKAGYQVWMLDFVDMIDSPMGYNPLSAIRYDEETDSYNEQDIMMIAAAVCPIETSKDPYWDYAARMQVEALIAYVMEALPEEEHHFGSVAKVAALLGSDVLQRMFKEWEAVKPDSVAIKRWRMFEKGKEARTTQGCIQLIIAEKLNGFITAGTMKFAQHPRQIDFAEMGRKKTVLFLNISDMDRSQDKFLNLIYTQAFHALCRSADKDYGDGRLKVPVRIILDDFAANTVIPDFDKIISVIRSREIYVSIILQSITQLNSMYGTEKARTIINNCDNCLYLGGQDVETARYISVKLNRSVNTILDMPINEAYLFTRGQKPCRVEKLSGTLPATVNFQVDK</sequence>
<organism evidence="7 8">
    <name type="scientific">Candidatus Egerieimonas intestinavium</name>
    <dbReference type="NCBI Taxonomy" id="2840777"/>
    <lineage>
        <taxon>Bacteria</taxon>
        <taxon>Bacillati</taxon>
        <taxon>Bacillota</taxon>
        <taxon>Clostridia</taxon>
        <taxon>Lachnospirales</taxon>
        <taxon>Lachnospiraceae</taxon>
        <taxon>Lachnospiraceae incertae sedis</taxon>
        <taxon>Candidatus Egerieimonas</taxon>
    </lineage>
</organism>
<name>A0A9D1JFR2_9FIRM</name>
<evidence type="ECO:0000256" key="5">
    <source>
        <dbReference type="ARBA" id="ARBA00022989"/>
    </source>
</evidence>
<dbReference type="NCBIfam" id="NF045973">
    <property type="entry name" value="conju_CD1115"/>
    <property type="match status" value="1"/>
</dbReference>
<gene>
    <name evidence="7" type="ORF">IAB98_06215</name>
</gene>
<evidence type="ECO:0000256" key="3">
    <source>
        <dbReference type="ARBA" id="ARBA00022475"/>
    </source>
</evidence>
<comment type="subcellular location">
    <subcellularLocation>
        <location evidence="1">Cell membrane</location>
        <topology evidence="1">Multi-pass membrane protein</topology>
    </subcellularLocation>
</comment>
<dbReference type="InterPro" id="IPR051539">
    <property type="entry name" value="T4SS-coupling_protein"/>
</dbReference>
<evidence type="ECO:0000256" key="2">
    <source>
        <dbReference type="ARBA" id="ARBA00008806"/>
    </source>
</evidence>
<evidence type="ECO:0000256" key="1">
    <source>
        <dbReference type="ARBA" id="ARBA00004651"/>
    </source>
</evidence>
<dbReference type="CDD" id="cd01127">
    <property type="entry name" value="TrwB_TraG_TraD_VirD4"/>
    <property type="match status" value="1"/>
</dbReference>
<protein>
    <submittedName>
        <fullName evidence="7">Type IV secretory system conjugative DNA transfer family protein</fullName>
    </submittedName>
</protein>
<proteinExistence type="inferred from homology"/>
<evidence type="ECO:0000256" key="6">
    <source>
        <dbReference type="ARBA" id="ARBA00023136"/>
    </source>
</evidence>
<evidence type="ECO:0000313" key="8">
    <source>
        <dbReference type="Proteomes" id="UP000886841"/>
    </source>
</evidence>
<dbReference type="Pfam" id="PF02534">
    <property type="entry name" value="T4SS-DNA_transf"/>
    <property type="match status" value="1"/>
</dbReference>
<keyword evidence="3" id="KW-1003">Cell membrane</keyword>
<dbReference type="GO" id="GO:0005886">
    <property type="term" value="C:plasma membrane"/>
    <property type="evidence" value="ECO:0007669"/>
    <property type="project" value="UniProtKB-SubCell"/>
</dbReference>
<keyword evidence="4" id="KW-0812">Transmembrane</keyword>
<accession>A0A9D1JFR2</accession>
<dbReference type="Gene3D" id="3.40.50.300">
    <property type="entry name" value="P-loop containing nucleotide triphosphate hydrolases"/>
    <property type="match status" value="1"/>
</dbReference>